<accession>A0ABD3KCV4</accession>
<dbReference type="PANTHER" id="PTHR37733">
    <property type="entry name" value="SMAD/FHA DOMAIN-CONTAINING PROTEIN"/>
    <property type="match status" value="1"/>
</dbReference>
<name>A0ABD3KCV4_EUCGL</name>
<sequence length="312" mass="34837">MEIEGEEGSKVALGRSPATTVFGRGLGFSTDDRSVSRKHLLLQGVGDDGTVEPRVSFQVLGKNPVWVRSRSGGGIRVYRRSESVEIGVGDRFCVSGRRPVWFDLRKIEGGGRGGSGSGSERNSECESELAESAESVDVSSIDPVKEFGFLVIGHEFDQYPKQMLRNVKHWDWFLEDPSKGSDDSGDEDEGTKAKCRGRRKRRRVEGGNGDDDEWTGESEDEKGVLATVRKAKKPSYRTRSKDNRKVKPPKSTRSDRTSQKKRSPRSEDEEDDETLGGFIVDEEDVEGEQKEESEDEGEGEEEEEFTDDEEDE</sequence>
<gene>
    <name evidence="2" type="ORF">ACJRO7_025007</name>
</gene>
<proteinExistence type="predicted"/>
<feature type="compositionally biased region" description="Acidic residues" evidence="1">
    <location>
        <begin position="267"/>
        <end position="312"/>
    </location>
</feature>
<dbReference type="EMBL" id="JBJKBG010000006">
    <property type="protein sequence ID" value="KAL3735983.1"/>
    <property type="molecule type" value="Genomic_DNA"/>
</dbReference>
<feature type="compositionally biased region" description="Acidic residues" evidence="1">
    <location>
        <begin position="208"/>
        <end position="220"/>
    </location>
</feature>
<dbReference type="InterPro" id="IPR008984">
    <property type="entry name" value="SMAD_FHA_dom_sf"/>
</dbReference>
<evidence type="ECO:0008006" key="4">
    <source>
        <dbReference type="Google" id="ProtNLM"/>
    </source>
</evidence>
<feature type="region of interest" description="Disordered" evidence="1">
    <location>
        <begin position="110"/>
        <end position="134"/>
    </location>
</feature>
<dbReference type="AlphaFoldDB" id="A0ABD3KCV4"/>
<dbReference type="PANTHER" id="PTHR37733:SF1">
    <property type="entry name" value="SMAD_FHA DOMAIN-CONTAINING PROTEIN"/>
    <property type="match status" value="1"/>
</dbReference>
<feature type="compositionally biased region" description="Basic residues" evidence="1">
    <location>
        <begin position="229"/>
        <end position="238"/>
    </location>
</feature>
<feature type="compositionally biased region" description="Basic residues" evidence="1">
    <location>
        <begin position="193"/>
        <end position="203"/>
    </location>
</feature>
<keyword evidence="3" id="KW-1185">Reference proteome</keyword>
<comment type="caution">
    <text evidence="2">The sequence shown here is derived from an EMBL/GenBank/DDBJ whole genome shotgun (WGS) entry which is preliminary data.</text>
</comment>
<organism evidence="2 3">
    <name type="scientific">Eucalyptus globulus</name>
    <name type="common">Tasmanian blue gum</name>
    <dbReference type="NCBI Taxonomy" id="34317"/>
    <lineage>
        <taxon>Eukaryota</taxon>
        <taxon>Viridiplantae</taxon>
        <taxon>Streptophyta</taxon>
        <taxon>Embryophyta</taxon>
        <taxon>Tracheophyta</taxon>
        <taxon>Spermatophyta</taxon>
        <taxon>Magnoliopsida</taxon>
        <taxon>eudicotyledons</taxon>
        <taxon>Gunneridae</taxon>
        <taxon>Pentapetalae</taxon>
        <taxon>rosids</taxon>
        <taxon>malvids</taxon>
        <taxon>Myrtales</taxon>
        <taxon>Myrtaceae</taxon>
        <taxon>Myrtoideae</taxon>
        <taxon>Eucalypteae</taxon>
        <taxon>Eucalyptus</taxon>
    </lineage>
</organism>
<reference evidence="2 3" key="1">
    <citation type="submission" date="2024-11" db="EMBL/GenBank/DDBJ databases">
        <title>Chromosome-level genome assembly of Eucalyptus globulus Labill. provides insights into its genome evolution.</title>
        <authorList>
            <person name="Li X."/>
        </authorList>
    </citation>
    <scope>NUCLEOTIDE SEQUENCE [LARGE SCALE GENOMIC DNA]</scope>
    <source>
        <strain evidence="2">CL2024</strain>
        <tissue evidence="2">Fresh tender leaves</tissue>
    </source>
</reference>
<dbReference type="Proteomes" id="UP001634007">
    <property type="component" value="Unassembled WGS sequence"/>
</dbReference>
<dbReference type="SUPFAM" id="SSF49879">
    <property type="entry name" value="SMAD/FHA domain"/>
    <property type="match status" value="1"/>
</dbReference>
<dbReference type="CDD" id="cd22671">
    <property type="entry name" value="FHA_APTX-like"/>
    <property type="match status" value="1"/>
</dbReference>
<evidence type="ECO:0000256" key="1">
    <source>
        <dbReference type="SAM" id="MobiDB-lite"/>
    </source>
</evidence>
<protein>
    <recommendedName>
        <fullName evidence="4">SMAD/FHA domain-containing protein</fullName>
    </recommendedName>
</protein>
<dbReference type="Gene3D" id="2.60.200.20">
    <property type="match status" value="1"/>
</dbReference>
<evidence type="ECO:0000313" key="3">
    <source>
        <dbReference type="Proteomes" id="UP001634007"/>
    </source>
</evidence>
<feature type="region of interest" description="Disordered" evidence="1">
    <location>
        <begin position="177"/>
        <end position="312"/>
    </location>
</feature>
<evidence type="ECO:0000313" key="2">
    <source>
        <dbReference type="EMBL" id="KAL3735983.1"/>
    </source>
</evidence>